<dbReference type="Proteomes" id="UP000663829">
    <property type="component" value="Unassembled WGS sequence"/>
</dbReference>
<comment type="caution">
    <text evidence="3">The sequence shown here is derived from an EMBL/GenBank/DDBJ whole genome shotgun (WGS) entry which is preliminary data.</text>
</comment>
<dbReference type="Proteomes" id="UP000681722">
    <property type="component" value="Unassembled WGS sequence"/>
</dbReference>
<proteinExistence type="predicted"/>
<keyword evidence="2" id="KW-0472">Membrane</keyword>
<dbReference type="EMBL" id="CAJOBC010005143">
    <property type="protein sequence ID" value="CAF3853380.1"/>
    <property type="molecule type" value="Genomic_DNA"/>
</dbReference>
<feature type="region of interest" description="Disordered" evidence="1">
    <location>
        <begin position="60"/>
        <end position="86"/>
    </location>
</feature>
<accession>A0A814N4V0</accession>
<keyword evidence="2" id="KW-0812">Transmembrane</keyword>
<protein>
    <submittedName>
        <fullName evidence="3">Uncharacterized protein</fullName>
    </submittedName>
</protein>
<name>A0A814N4V0_9BILA</name>
<evidence type="ECO:0000313" key="3">
    <source>
        <dbReference type="EMBL" id="CAF1087873.1"/>
    </source>
</evidence>
<dbReference type="AlphaFoldDB" id="A0A814N4V0"/>
<evidence type="ECO:0000313" key="4">
    <source>
        <dbReference type="EMBL" id="CAF3853380.1"/>
    </source>
</evidence>
<sequence>MNTMPSVYRPQIGGSIEILSDKVKLLLQDDSSSSDSGNSSNYIDMHEKFIEDYMNQNKSKRIKSSSSISDTVEEENHQTQEDFQEISSSVADNEKFSRRPSAKKLFEVNVWNEQQKQLKEKKSQKNTTNISESQHYDEIKATTRELNNDYENLMYPIDFNNYRKREFIYRNYTCNVREPLLLAKYKQMQRLAKNSDRQKFKIKQYNQFLEFTNRRHYIARDDYDKNEYDALAKFNDGAYRIKRREIFRNKNLKNLGFACSNLTIVYLSDCYFNPLTYINRVESRIVNITVAHIMNPKEESDSYAVIRSNPPYYVRITLDVICSSMPLKLWSTLELSSTLNGEFVQTKLNNILLYKNHTKLPSLYLSSGTFYIRNLTINDCQTNIQYRTNLNEILQFNIRLESNFNDTCNIAQQNSCYPTQNYICDEYSGKCTCRSPLLLYQKWCTDFVNITNCTYYSQRCIKWCEMNDNIDCICPQPETVKKQIIINNNNNSFQTIYYCEILPRQSCQLFDTIRRCSLNQQCINGYCTAKSIVKSNSIISSIELLLIVLLVMFIFAILALIFLLVLINRYCRRKEKHISSSLVQYALCARRESQNLENCPQKIYSLPNDISRIVHNKMEANDSVYDNQQNIYGVFRNNVRITKLTQSPIPTENQSYLVGAFRLPDIWARDVWAQRHLGAMILGTSMTKANRSGAFVKLGKAQSLSWAMIQCPPIPLP</sequence>
<dbReference type="OrthoDB" id="9991620at2759"/>
<feature type="region of interest" description="Disordered" evidence="1">
    <location>
        <begin position="116"/>
        <end position="136"/>
    </location>
</feature>
<evidence type="ECO:0000256" key="2">
    <source>
        <dbReference type="SAM" id="Phobius"/>
    </source>
</evidence>
<evidence type="ECO:0000256" key="1">
    <source>
        <dbReference type="SAM" id="MobiDB-lite"/>
    </source>
</evidence>
<dbReference type="EMBL" id="CAJNOQ010005143">
    <property type="protein sequence ID" value="CAF1087873.1"/>
    <property type="molecule type" value="Genomic_DNA"/>
</dbReference>
<organism evidence="3 5">
    <name type="scientific">Didymodactylos carnosus</name>
    <dbReference type="NCBI Taxonomy" id="1234261"/>
    <lineage>
        <taxon>Eukaryota</taxon>
        <taxon>Metazoa</taxon>
        <taxon>Spiralia</taxon>
        <taxon>Gnathifera</taxon>
        <taxon>Rotifera</taxon>
        <taxon>Eurotatoria</taxon>
        <taxon>Bdelloidea</taxon>
        <taxon>Philodinida</taxon>
        <taxon>Philodinidae</taxon>
        <taxon>Didymodactylos</taxon>
    </lineage>
</organism>
<feature type="transmembrane region" description="Helical" evidence="2">
    <location>
        <begin position="544"/>
        <end position="567"/>
    </location>
</feature>
<gene>
    <name evidence="3" type="ORF">GPM918_LOCUS18102</name>
    <name evidence="4" type="ORF">SRO942_LOCUS18099</name>
</gene>
<keyword evidence="5" id="KW-1185">Reference proteome</keyword>
<keyword evidence="2" id="KW-1133">Transmembrane helix</keyword>
<evidence type="ECO:0000313" key="5">
    <source>
        <dbReference type="Proteomes" id="UP000663829"/>
    </source>
</evidence>
<reference evidence="3" key="1">
    <citation type="submission" date="2021-02" db="EMBL/GenBank/DDBJ databases">
        <authorList>
            <person name="Nowell W R."/>
        </authorList>
    </citation>
    <scope>NUCLEOTIDE SEQUENCE</scope>
</reference>